<name>A0A511D4S1_9PSEU</name>
<dbReference type="EMBL" id="BJVI01000046">
    <property type="protein sequence ID" value="GEL19782.1"/>
    <property type="molecule type" value="Genomic_DNA"/>
</dbReference>
<sequence length="381" mass="39463">MTAPAPPHVALPRGLVVLLGAAAGVIVVAGMMAVSWLLGPVFLALVIVIAISPVQAWARRHGWPGWLSTLLLVILVYGVILSLVLVMVVSVAQLASLLPQYANQAQAMFTSVTEELHRLGIDPSTAKTAASSADLNKLAGVLGGLLSGVTSVLTSVVFLLALLLFLSAEASGMPARLAAIAADRQPMAVALRDFARGTRSYLIVTTVFGFIVAVLDTAALAILGVPLAILWGVLAFITNYIPNIGFILGLIPPALLALLSGGWKLMLWVIVVYCVLNLVIQSLIQPRFVGDSVGLSATVTFVALIFWAWVLGGLGALLAIPMTLLVKALLVDTDPRAGWVDALVRSPDRGKARSAPPGSGEAAAPPPPGAPLAARVDGSDG</sequence>
<dbReference type="PANTHER" id="PTHR21716:SF64">
    <property type="entry name" value="AI-2 TRANSPORT PROTEIN TQSA"/>
    <property type="match status" value="1"/>
</dbReference>
<reference evidence="8 9" key="1">
    <citation type="submission" date="2019-07" db="EMBL/GenBank/DDBJ databases">
        <title>Whole genome shotgun sequence of Pseudonocardia asaccharolytica NBRC 16224.</title>
        <authorList>
            <person name="Hosoyama A."/>
            <person name="Uohara A."/>
            <person name="Ohji S."/>
            <person name="Ichikawa N."/>
        </authorList>
    </citation>
    <scope>NUCLEOTIDE SEQUENCE [LARGE SCALE GENOMIC DNA]</scope>
    <source>
        <strain evidence="8 9">NBRC 16224</strain>
    </source>
</reference>
<feature type="transmembrane region" description="Helical" evidence="7">
    <location>
        <begin position="15"/>
        <end position="34"/>
    </location>
</feature>
<evidence type="ECO:0000256" key="4">
    <source>
        <dbReference type="ARBA" id="ARBA00022989"/>
    </source>
</evidence>
<feature type="transmembrane region" description="Helical" evidence="7">
    <location>
        <begin position="265"/>
        <end position="284"/>
    </location>
</feature>
<dbReference type="RefSeq" id="WP_084796361.1">
    <property type="nucleotide sequence ID" value="NZ_AUII01000036.1"/>
</dbReference>
<dbReference type="Proteomes" id="UP000321328">
    <property type="component" value="Unassembled WGS sequence"/>
</dbReference>
<keyword evidence="5 7" id="KW-0472">Membrane</keyword>
<feature type="transmembrane region" description="Helical" evidence="7">
    <location>
        <begin position="141"/>
        <end position="166"/>
    </location>
</feature>
<dbReference type="PANTHER" id="PTHR21716">
    <property type="entry name" value="TRANSMEMBRANE PROTEIN"/>
    <property type="match status" value="1"/>
</dbReference>
<feature type="transmembrane region" description="Helical" evidence="7">
    <location>
        <begin position="40"/>
        <end position="58"/>
    </location>
</feature>
<gene>
    <name evidence="8" type="ORF">PA7_36190</name>
</gene>
<protein>
    <submittedName>
        <fullName evidence="8">AI-2E family transporter</fullName>
    </submittedName>
</protein>
<dbReference type="AlphaFoldDB" id="A0A511D4S1"/>
<accession>A0A511D4S1</accession>
<feature type="transmembrane region" description="Helical" evidence="7">
    <location>
        <begin position="70"/>
        <end position="92"/>
    </location>
</feature>
<proteinExistence type="inferred from homology"/>
<evidence type="ECO:0000256" key="7">
    <source>
        <dbReference type="SAM" id="Phobius"/>
    </source>
</evidence>
<dbReference type="GO" id="GO:0055085">
    <property type="term" value="P:transmembrane transport"/>
    <property type="evidence" value="ECO:0007669"/>
    <property type="project" value="TreeGrafter"/>
</dbReference>
<evidence type="ECO:0000256" key="5">
    <source>
        <dbReference type="ARBA" id="ARBA00023136"/>
    </source>
</evidence>
<dbReference type="GO" id="GO:0016020">
    <property type="term" value="C:membrane"/>
    <property type="evidence" value="ECO:0007669"/>
    <property type="project" value="UniProtKB-SubCell"/>
</dbReference>
<feature type="transmembrane region" description="Helical" evidence="7">
    <location>
        <begin position="201"/>
        <end position="234"/>
    </location>
</feature>
<evidence type="ECO:0000313" key="9">
    <source>
        <dbReference type="Proteomes" id="UP000321328"/>
    </source>
</evidence>
<keyword evidence="3 7" id="KW-0812">Transmembrane</keyword>
<organism evidence="8 9">
    <name type="scientific">Pseudonocardia asaccharolytica DSM 44247 = NBRC 16224</name>
    <dbReference type="NCBI Taxonomy" id="1123024"/>
    <lineage>
        <taxon>Bacteria</taxon>
        <taxon>Bacillati</taxon>
        <taxon>Actinomycetota</taxon>
        <taxon>Actinomycetes</taxon>
        <taxon>Pseudonocardiales</taxon>
        <taxon>Pseudonocardiaceae</taxon>
        <taxon>Pseudonocardia</taxon>
    </lineage>
</organism>
<evidence type="ECO:0000256" key="1">
    <source>
        <dbReference type="ARBA" id="ARBA00004141"/>
    </source>
</evidence>
<keyword evidence="4 7" id="KW-1133">Transmembrane helix</keyword>
<dbReference type="Pfam" id="PF01594">
    <property type="entry name" value="AI-2E_transport"/>
    <property type="match status" value="1"/>
</dbReference>
<comment type="similarity">
    <text evidence="2">Belongs to the autoinducer-2 exporter (AI-2E) (TC 2.A.86) family.</text>
</comment>
<dbReference type="OrthoDB" id="9799225at2"/>
<comment type="subcellular location">
    <subcellularLocation>
        <location evidence="1">Membrane</location>
        <topology evidence="1">Multi-pass membrane protein</topology>
    </subcellularLocation>
</comment>
<feature type="transmembrane region" description="Helical" evidence="7">
    <location>
        <begin position="304"/>
        <end position="326"/>
    </location>
</feature>
<evidence type="ECO:0000256" key="3">
    <source>
        <dbReference type="ARBA" id="ARBA00022692"/>
    </source>
</evidence>
<dbReference type="InterPro" id="IPR002549">
    <property type="entry name" value="AI-2E-like"/>
</dbReference>
<feature type="region of interest" description="Disordered" evidence="6">
    <location>
        <begin position="347"/>
        <end position="381"/>
    </location>
</feature>
<evidence type="ECO:0000256" key="2">
    <source>
        <dbReference type="ARBA" id="ARBA00009773"/>
    </source>
</evidence>
<dbReference type="STRING" id="1123024.GCA_000423625_04537"/>
<feature type="transmembrane region" description="Helical" evidence="7">
    <location>
        <begin position="240"/>
        <end position="258"/>
    </location>
</feature>
<evidence type="ECO:0000313" key="8">
    <source>
        <dbReference type="EMBL" id="GEL19782.1"/>
    </source>
</evidence>
<comment type="caution">
    <text evidence="8">The sequence shown here is derived from an EMBL/GenBank/DDBJ whole genome shotgun (WGS) entry which is preliminary data.</text>
</comment>
<evidence type="ECO:0000256" key="6">
    <source>
        <dbReference type="SAM" id="MobiDB-lite"/>
    </source>
</evidence>
<keyword evidence="9" id="KW-1185">Reference proteome</keyword>